<evidence type="ECO:0000259" key="2">
    <source>
        <dbReference type="Pfam" id="PF26061"/>
    </source>
</evidence>
<evidence type="ECO:0000313" key="4">
    <source>
        <dbReference type="Proteomes" id="UP001497045"/>
    </source>
</evidence>
<name>A0ABU9IDT0_9SPHN</name>
<reference evidence="3 4" key="1">
    <citation type="submission" date="2024-04" db="EMBL/GenBank/DDBJ databases">
        <title>Aurantiacibacter sp. DGU6 16S ribosomal RNA gene Genome sequencing and assembly.</title>
        <authorList>
            <person name="Park S."/>
        </authorList>
    </citation>
    <scope>NUCLEOTIDE SEQUENCE [LARGE SCALE GENOMIC DNA]</scope>
    <source>
        <strain evidence="3 4">DGU6</strain>
    </source>
</reference>
<protein>
    <recommendedName>
        <fullName evidence="2">DUF8021 domain-containing protein</fullName>
    </recommendedName>
</protein>
<gene>
    <name evidence="3" type="ORF">AAEO60_06650</name>
</gene>
<dbReference type="Proteomes" id="UP001497045">
    <property type="component" value="Unassembled WGS sequence"/>
</dbReference>
<accession>A0ABU9IDT0</accession>
<sequence>MRKVLALCLTIAATLMVATPASAQDCDRECLRGKVTEVLHALVRHDTSGLDVAPDLRVTEDGVEKELAQVGLVRTVTRLRGYRQDIIDEHAGVGVAGVMVEESGAPIILVVRVKVDDRQRLNEIELVATRSRAEGLLFAIDRYSGAPSVEMNLAPRPEQLKSREDAVAIAMLYPLGLSNAETFNAVGTPFSDDAYRIENGMMMAGPDCTFIPGCNDIGNQSLAIFNQLGRVTVRDIVVDERMGIVLMRLSWNASGPGSDRLTAWEMFKVYDGQIHMVEAYIRLLPPELDLGGWPIAEGIEQP</sequence>
<evidence type="ECO:0000256" key="1">
    <source>
        <dbReference type="SAM" id="SignalP"/>
    </source>
</evidence>
<dbReference type="Pfam" id="PF26061">
    <property type="entry name" value="DUF8021"/>
    <property type="match status" value="1"/>
</dbReference>
<proteinExistence type="predicted"/>
<keyword evidence="1" id="KW-0732">Signal</keyword>
<evidence type="ECO:0000313" key="3">
    <source>
        <dbReference type="EMBL" id="MEL1250346.1"/>
    </source>
</evidence>
<comment type="caution">
    <text evidence="3">The sequence shown here is derived from an EMBL/GenBank/DDBJ whole genome shotgun (WGS) entry which is preliminary data.</text>
</comment>
<feature type="chain" id="PRO_5045452816" description="DUF8021 domain-containing protein" evidence="1">
    <location>
        <begin position="24"/>
        <end position="302"/>
    </location>
</feature>
<keyword evidence="4" id="KW-1185">Reference proteome</keyword>
<organism evidence="3 4">
    <name type="scientific">Aurantiacibacter gilvus</name>
    <dbReference type="NCBI Taxonomy" id="3139141"/>
    <lineage>
        <taxon>Bacteria</taxon>
        <taxon>Pseudomonadati</taxon>
        <taxon>Pseudomonadota</taxon>
        <taxon>Alphaproteobacteria</taxon>
        <taxon>Sphingomonadales</taxon>
        <taxon>Erythrobacteraceae</taxon>
        <taxon>Aurantiacibacter</taxon>
    </lineage>
</organism>
<dbReference type="RefSeq" id="WP_341672867.1">
    <property type="nucleotide sequence ID" value="NZ_JBBYHV010000001.1"/>
</dbReference>
<feature type="domain" description="DUF8021" evidence="2">
    <location>
        <begin position="161"/>
        <end position="280"/>
    </location>
</feature>
<dbReference type="EMBL" id="JBBYHV010000001">
    <property type="protein sequence ID" value="MEL1250346.1"/>
    <property type="molecule type" value="Genomic_DNA"/>
</dbReference>
<dbReference type="InterPro" id="IPR058334">
    <property type="entry name" value="DUF8021"/>
</dbReference>
<feature type="signal peptide" evidence="1">
    <location>
        <begin position="1"/>
        <end position="23"/>
    </location>
</feature>